<dbReference type="EMBL" id="SODV01000001">
    <property type="protein sequence ID" value="TDX01479.1"/>
    <property type="molecule type" value="Genomic_DNA"/>
</dbReference>
<proteinExistence type="predicted"/>
<feature type="region of interest" description="Disordered" evidence="1">
    <location>
        <begin position="425"/>
        <end position="456"/>
    </location>
</feature>
<comment type="caution">
    <text evidence="2">The sequence shown here is derived from an EMBL/GenBank/DDBJ whole genome shotgun (WGS) entry which is preliminary data.</text>
</comment>
<dbReference type="OrthoDB" id="1154186at2"/>
<gene>
    <name evidence="2" type="ORF">EDB95_2515</name>
</gene>
<dbReference type="AlphaFoldDB" id="A0A4R8DTM6"/>
<feature type="compositionally biased region" description="Polar residues" evidence="1">
    <location>
        <begin position="340"/>
        <end position="351"/>
    </location>
</feature>
<name>A0A4R8DTM6_9BACT</name>
<feature type="region of interest" description="Disordered" evidence="1">
    <location>
        <begin position="324"/>
        <end position="366"/>
    </location>
</feature>
<feature type="compositionally biased region" description="Polar residues" evidence="1">
    <location>
        <begin position="324"/>
        <end position="333"/>
    </location>
</feature>
<accession>A0A4R8DTM6</accession>
<evidence type="ECO:0000313" key="2">
    <source>
        <dbReference type="EMBL" id="TDX01479.1"/>
    </source>
</evidence>
<dbReference type="Proteomes" id="UP000294498">
    <property type="component" value="Unassembled WGS sequence"/>
</dbReference>
<feature type="compositionally biased region" description="Low complexity" evidence="1">
    <location>
        <begin position="352"/>
        <end position="364"/>
    </location>
</feature>
<sequence length="456" mass="47640">MDIPHVFRITKYKADHFQHIYPVVITENGEIILDCVTDDFDYEVPYSEKKDFPMDLQFLNGPGDDGRVDGAIMSPVRFGEDLGDLGKIKLKGLLNKLNKFNPATILLRNGLLASMKLNLGGVAGKLRWSYLTPAQAASHKVSAQKLAQLVSVRKTLESIFYGAGGKLNNLKKAILKGKGNKDKAVVAGLGSLDFSEIDAMGETTPLEQLLGPEIYNSENERTFQGLAGFGALGEPVTIASISAAAAVIAKLVAALKKVGGIFSGGKKEDDSTAAATSSDTTDPSAVPDSSGGASTSPSSTPATPAFLQAKLAAKKANMVLPASAITSDNTPDNSAPDPVTDSSPSGSNPTGSEDAASTSDASSDVPITTPVVQAAKLPGMIGSGSPTPPAQTGFWQKNKRWLKPVAIGAGGIVVLAVGYHLLKGRTKTTPLSGGPTKPRNHHRKKKHPPKKAVALI</sequence>
<evidence type="ECO:0000313" key="3">
    <source>
        <dbReference type="Proteomes" id="UP000294498"/>
    </source>
</evidence>
<feature type="region of interest" description="Disordered" evidence="1">
    <location>
        <begin position="265"/>
        <end position="303"/>
    </location>
</feature>
<feature type="compositionally biased region" description="Basic residues" evidence="1">
    <location>
        <begin position="438"/>
        <end position="450"/>
    </location>
</feature>
<protein>
    <submittedName>
        <fullName evidence="2">Uncharacterized protein</fullName>
    </submittedName>
</protein>
<organism evidence="2 3">
    <name type="scientific">Dinghuibacter silviterrae</name>
    <dbReference type="NCBI Taxonomy" id="1539049"/>
    <lineage>
        <taxon>Bacteria</taxon>
        <taxon>Pseudomonadati</taxon>
        <taxon>Bacteroidota</taxon>
        <taxon>Chitinophagia</taxon>
        <taxon>Chitinophagales</taxon>
        <taxon>Chitinophagaceae</taxon>
        <taxon>Dinghuibacter</taxon>
    </lineage>
</organism>
<evidence type="ECO:0000256" key="1">
    <source>
        <dbReference type="SAM" id="MobiDB-lite"/>
    </source>
</evidence>
<reference evidence="2 3" key="1">
    <citation type="submission" date="2019-03" db="EMBL/GenBank/DDBJ databases">
        <title>Genomic Encyclopedia of Type Strains, Phase IV (KMG-IV): sequencing the most valuable type-strain genomes for metagenomic binning, comparative biology and taxonomic classification.</title>
        <authorList>
            <person name="Goeker M."/>
        </authorList>
    </citation>
    <scope>NUCLEOTIDE SEQUENCE [LARGE SCALE GENOMIC DNA]</scope>
    <source>
        <strain evidence="2 3">DSM 100059</strain>
    </source>
</reference>
<keyword evidence="3" id="KW-1185">Reference proteome</keyword>
<feature type="compositionally biased region" description="Low complexity" evidence="1">
    <location>
        <begin position="272"/>
        <end position="303"/>
    </location>
</feature>